<dbReference type="Proteomes" id="UP000217790">
    <property type="component" value="Unassembled WGS sequence"/>
</dbReference>
<organism evidence="1 2">
    <name type="scientific">Armillaria gallica</name>
    <name type="common">Bulbous honey fungus</name>
    <name type="synonym">Armillaria bulbosa</name>
    <dbReference type="NCBI Taxonomy" id="47427"/>
    <lineage>
        <taxon>Eukaryota</taxon>
        <taxon>Fungi</taxon>
        <taxon>Dikarya</taxon>
        <taxon>Basidiomycota</taxon>
        <taxon>Agaricomycotina</taxon>
        <taxon>Agaricomycetes</taxon>
        <taxon>Agaricomycetidae</taxon>
        <taxon>Agaricales</taxon>
        <taxon>Marasmiineae</taxon>
        <taxon>Physalacriaceae</taxon>
        <taxon>Armillaria</taxon>
    </lineage>
</organism>
<protein>
    <submittedName>
        <fullName evidence="1">Uncharacterized protein</fullName>
    </submittedName>
</protein>
<dbReference type="AlphaFoldDB" id="A0A2H3DFP9"/>
<reference evidence="2" key="1">
    <citation type="journal article" date="2017" name="Nat. Ecol. Evol.">
        <title>Genome expansion and lineage-specific genetic innovations in the forest pathogenic fungi Armillaria.</title>
        <authorList>
            <person name="Sipos G."/>
            <person name="Prasanna A.N."/>
            <person name="Walter M.C."/>
            <person name="O'Connor E."/>
            <person name="Balint B."/>
            <person name="Krizsan K."/>
            <person name="Kiss B."/>
            <person name="Hess J."/>
            <person name="Varga T."/>
            <person name="Slot J."/>
            <person name="Riley R."/>
            <person name="Boka B."/>
            <person name="Rigling D."/>
            <person name="Barry K."/>
            <person name="Lee J."/>
            <person name="Mihaltcheva S."/>
            <person name="LaButti K."/>
            <person name="Lipzen A."/>
            <person name="Waldron R."/>
            <person name="Moloney N.M."/>
            <person name="Sperisen C."/>
            <person name="Kredics L."/>
            <person name="Vagvoelgyi C."/>
            <person name="Patrignani A."/>
            <person name="Fitzpatrick D."/>
            <person name="Nagy I."/>
            <person name="Doyle S."/>
            <person name="Anderson J.B."/>
            <person name="Grigoriev I.V."/>
            <person name="Gueldener U."/>
            <person name="Muensterkoetter M."/>
            <person name="Nagy L.G."/>
        </authorList>
    </citation>
    <scope>NUCLEOTIDE SEQUENCE [LARGE SCALE GENOMIC DNA]</scope>
    <source>
        <strain evidence="2">Ar21-2</strain>
    </source>
</reference>
<name>A0A2H3DFP9_ARMGA</name>
<accession>A0A2H3DFP9</accession>
<evidence type="ECO:0000313" key="2">
    <source>
        <dbReference type="Proteomes" id="UP000217790"/>
    </source>
</evidence>
<gene>
    <name evidence="1" type="ORF">ARMGADRAFT_1034518</name>
</gene>
<dbReference type="InParanoid" id="A0A2H3DFP9"/>
<evidence type="ECO:0000313" key="1">
    <source>
        <dbReference type="EMBL" id="PBK87917.1"/>
    </source>
</evidence>
<dbReference type="EMBL" id="KZ293676">
    <property type="protein sequence ID" value="PBK87917.1"/>
    <property type="molecule type" value="Genomic_DNA"/>
</dbReference>
<keyword evidence="2" id="KW-1185">Reference proteome</keyword>
<proteinExistence type="predicted"/>
<sequence>MSLSEHTWGDYAGIQEHIGADVDRCQGFCVEKGFVWGLAVVGSPGTHRYGELLVEDAHRIQHMFNITAMHQYPIPKDTYTLIGPKEEWWQPIECNRWVQWFFAGIDNYAEYQQKGYETHPYPSTVESWRRSWDSKFFVGESFWQPILLSFKTEGGRMSRDE</sequence>